<feature type="transmembrane region" description="Helical" evidence="6">
    <location>
        <begin position="134"/>
        <end position="151"/>
    </location>
</feature>
<dbReference type="CDD" id="cd11484">
    <property type="entry name" value="SLC-NCS1sbd_CobB-like"/>
    <property type="match status" value="1"/>
</dbReference>
<feature type="transmembrane region" description="Helical" evidence="6">
    <location>
        <begin position="197"/>
        <end position="217"/>
    </location>
</feature>
<feature type="transmembrane region" description="Helical" evidence="6">
    <location>
        <begin position="408"/>
        <end position="426"/>
    </location>
</feature>
<feature type="transmembrane region" description="Helical" evidence="6">
    <location>
        <begin position="26"/>
        <end position="49"/>
    </location>
</feature>
<dbReference type="OrthoDB" id="9780088at2"/>
<comment type="similarity">
    <text evidence="2">Belongs to the purine-cytosine permease (2.A.39) family.</text>
</comment>
<dbReference type="GO" id="GO:0005886">
    <property type="term" value="C:plasma membrane"/>
    <property type="evidence" value="ECO:0007669"/>
    <property type="project" value="TreeGrafter"/>
</dbReference>
<feature type="transmembrane region" description="Helical" evidence="6">
    <location>
        <begin position="260"/>
        <end position="281"/>
    </location>
</feature>
<feature type="transmembrane region" description="Helical" evidence="6">
    <location>
        <begin position="378"/>
        <end position="396"/>
    </location>
</feature>
<dbReference type="AlphaFoldDB" id="A0A1B7JZM5"/>
<dbReference type="Pfam" id="PF02133">
    <property type="entry name" value="Transp_cyt_pur"/>
    <property type="match status" value="1"/>
</dbReference>
<protein>
    <submittedName>
        <fullName evidence="7">Cytosine/purine/uracil/thiamine/allantoin permease family protein</fullName>
    </submittedName>
</protein>
<dbReference type="InterPro" id="IPR001248">
    <property type="entry name" value="Pur-cyt_permease"/>
</dbReference>
<evidence type="ECO:0000313" key="8">
    <source>
        <dbReference type="Proteomes" id="UP000078224"/>
    </source>
</evidence>
<feature type="transmembrane region" description="Helical" evidence="6">
    <location>
        <begin position="311"/>
        <end position="329"/>
    </location>
</feature>
<evidence type="ECO:0000256" key="1">
    <source>
        <dbReference type="ARBA" id="ARBA00004141"/>
    </source>
</evidence>
<dbReference type="InterPro" id="IPR030191">
    <property type="entry name" value="CodB"/>
</dbReference>
<evidence type="ECO:0000256" key="5">
    <source>
        <dbReference type="ARBA" id="ARBA00023136"/>
    </source>
</evidence>
<feature type="transmembrane region" description="Helical" evidence="6">
    <location>
        <begin position="335"/>
        <end position="357"/>
    </location>
</feature>
<comment type="subcellular location">
    <subcellularLocation>
        <location evidence="1">Membrane</location>
        <topology evidence="1">Multi-pass membrane protein</topology>
    </subcellularLocation>
</comment>
<organism evidence="7 8">
    <name type="scientific">Providencia heimbachae ATCC 35613</name>
    <dbReference type="NCBI Taxonomy" id="1354272"/>
    <lineage>
        <taxon>Bacteria</taxon>
        <taxon>Pseudomonadati</taxon>
        <taxon>Pseudomonadota</taxon>
        <taxon>Gammaproteobacteria</taxon>
        <taxon>Enterobacterales</taxon>
        <taxon>Morganellaceae</taxon>
        <taxon>Providencia</taxon>
    </lineage>
</organism>
<name>A0A1B7JZM5_9GAMM</name>
<keyword evidence="4 6" id="KW-1133">Transmembrane helix</keyword>
<evidence type="ECO:0000256" key="6">
    <source>
        <dbReference type="SAM" id="Phobius"/>
    </source>
</evidence>
<gene>
    <name evidence="7" type="ORF">M998_1003</name>
</gene>
<evidence type="ECO:0000313" key="7">
    <source>
        <dbReference type="EMBL" id="OAT53315.1"/>
    </source>
</evidence>
<evidence type="ECO:0000256" key="4">
    <source>
        <dbReference type="ARBA" id="ARBA00022989"/>
    </source>
</evidence>
<dbReference type="Proteomes" id="UP000078224">
    <property type="component" value="Unassembled WGS sequence"/>
</dbReference>
<reference evidence="7 8" key="1">
    <citation type="submission" date="2016-04" db="EMBL/GenBank/DDBJ databases">
        <title>ATOL: Assembling a taxonomically balanced genome-scale reconstruction of the evolutionary history of the Enterobacteriaceae.</title>
        <authorList>
            <person name="Plunkett G.III."/>
            <person name="Neeno-Eckwall E.C."/>
            <person name="Glasner J.D."/>
            <person name="Perna N.T."/>
        </authorList>
    </citation>
    <scope>NUCLEOTIDE SEQUENCE [LARGE SCALE GENOMIC DNA]</scope>
    <source>
        <strain evidence="7 8">ATCC 35613</strain>
    </source>
</reference>
<evidence type="ECO:0000256" key="3">
    <source>
        <dbReference type="ARBA" id="ARBA00022692"/>
    </source>
</evidence>
<feature type="transmembrane region" description="Helical" evidence="6">
    <location>
        <begin position="89"/>
        <end position="114"/>
    </location>
</feature>
<dbReference type="PANTHER" id="PTHR30569:SF0">
    <property type="entry name" value="CYTOSINE PERMEASE"/>
    <property type="match status" value="1"/>
</dbReference>
<keyword evidence="8" id="KW-1185">Reference proteome</keyword>
<dbReference type="Gene3D" id="1.10.4160.10">
    <property type="entry name" value="Hydantoin permease"/>
    <property type="match status" value="1"/>
</dbReference>
<dbReference type="RefSeq" id="WP_068907861.1">
    <property type="nucleotide sequence ID" value="NZ_LXEW01000016.1"/>
</dbReference>
<feature type="transmembrane region" description="Helical" evidence="6">
    <location>
        <begin position="229"/>
        <end position="254"/>
    </location>
</feature>
<dbReference type="EMBL" id="LXEW01000016">
    <property type="protein sequence ID" value="OAT53315.1"/>
    <property type="molecule type" value="Genomic_DNA"/>
</dbReference>
<sequence>MANKVGEDYSLARVPQSARRPFYEVLILRIGALACVSQVMLGAALGYGLTFWQAFWATMLGSVILQVVSWGLGAAACREGMSISLLSRWAGFGKLGSALIGGAIAISLMGWFGVQNGFFADGMYKATNVLTPGTWSLITGIAVTVITVYGYRFLSITANISTPLFLFALGWVTYNLLSGHDISTLINATEPAGPLMTMPAAITMVAGGFIIAAVTTPDISRFMKGPKDVFWMTLIGTFFGELFVNMIAVLMALALRTSQVFDLMMALTGLLGASIVIFSTIKMNDINLYSSSLGFSTLLNAIFNKHFDRRYLTWVIGIFGTIASMLGILDNFIGFLIYLGIAIPPVAGIMVVDYYLLKRDRKELDITREQGILPPSCEAYNPITLFVWLLAVIVGWATSELGPFNADFGVPALNSLLTGAVIYWIAMRWQAKVKGVDTVHFRKVKHVD</sequence>
<accession>A0A1B7JZM5</accession>
<dbReference type="PATRIC" id="fig|1354272.4.peg.1026"/>
<feature type="transmembrane region" description="Helical" evidence="6">
    <location>
        <begin position="55"/>
        <end position="77"/>
    </location>
</feature>
<evidence type="ECO:0000256" key="2">
    <source>
        <dbReference type="ARBA" id="ARBA00008974"/>
    </source>
</evidence>
<comment type="caution">
    <text evidence="7">The sequence shown here is derived from an EMBL/GenBank/DDBJ whole genome shotgun (WGS) entry which is preliminary data.</text>
</comment>
<dbReference type="PANTHER" id="PTHR30569">
    <property type="entry name" value="CYTOSINE TRANSPORTER CODB"/>
    <property type="match status" value="1"/>
</dbReference>
<dbReference type="GO" id="GO:0015209">
    <property type="term" value="F:cytosine transmembrane transporter activity"/>
    <property type="evidence" value="ECO:0007669"/>
    <property type="project" value="InterPro"/>
</dbReference>
<keyword evidence="5 6" id="KW-0472">Membrane</keyword>
<proteinExistence type="inferred from homology"/>
<feature type="transmembrane region" description="Helical" evidence="6">
    <location>
        <begin position="158"/>
        <end position="177"/>
    </location>
</feature>
<keyword evidence="3 6" id="KW-0812">Transmembrane</keyword>